<dbReference type="EMBL" id="JANBOI010000714">
    <property type="protein sequence ID" value="KAJ1728910.1"/>
    <property type="molecule type" value="Genomic_DNA"/>
</dbReference>
<gene>
    <name evidence="2" type="ORF">LPJ61_003789</name>
</gene>
<proteinExistence type="predicted"/>
<organism evidence="2 3">
    <name type="scientific">Coemansia biformis</name>
    <dbReference type="NCBI Taxonomy" id="1286918"/>
    <lineage>
        <taxon>Eukaryota</taxon>
        <taxon>Fungi</taxon>
        <taxon>Fungi incertae sedis</taxon>
        <taxon>Zoopagomycota</taxon>
        <taxon>Kickxellomycotina</taxon>
        <taxon>Kickxellomycetes</taxon>
        <taxon>Kickxellales</taxon>
        <taxon>Kickxellaceae</taxon>
        <taxon>Coemansia</taxon>
    </lineage>
</organism>
<keyword evidence="3" id="KW-1185">Reference proteome</keyword>
<dbReference type="OrthoDB" id="5569585at2759"/>
<name>A0A9W8CYA1_9FUNG</name>
<comment type="caution">
    <text evidence="2">The sequence shown here is derived from an EMBL/GenBank/DDBJ whole genome shotgun (WGS) entry which is preliminary data.</text>
</comment>
<dbReference type="AlphaFoldDB" id="A0A9W8CYA1"/>
<reference evidence="2" key="1">
    <citation type="submission" date="2022-07" db="EMBL/GenBank/DDBJ databases">
        <title>Phylogenomic reconstructions and comparative analyses of Kickxellomycotina fungi.</title>
        <authorList>
            <person name="Reynolds N.K."/>
            <person name="Stajich J.E."/>
            <person name="Barry K."/>
            <person name="Grigoriev I.V."/>
            <person name="Crous P."/>
            <person name="Smith M.E."/>
        </authorList>
    </citation>
    <scope>NUCLEOTIDE SEQUENCE</scope>
    <source>
        <strain evidence="2">BCRC 34381</strain>
    </source>
</reference>
<evidence type="ECO:0000313" key="2">
    <source>
        <dbReference type="EMBL" id="KAJ1728910.1"/>
    </source>
</evidence>
<feature type="compositionally biased region" description="Acidic residues" evidence="1">
    <location>
        <begin position="257"/>
        <end position="286"/>
    </location>
</feature>
<sequence length="809" mass="85906">MPRRLALSQHLPDETPGAARALGRWASELQGGDSWTTIVETLADWAVHSTLLRCVRGDDADTGGCLSGTGTGNADKDLGESEIVPWMAGTLSAALVSFWDAGGPSRQDGITSSTMAGKRAHSGGSEMGQSLACGALVLARLVSLENESPSPTAKYRGYVVKKRRVVQQPSAGGSGGAEAGTRDAGTLVIPSGVGTIEPLLDAAILVGTCGEEDVHIPMATNGMLRRRDGESLYIKRWRYAHTLANRATHEARVAAGEIEETEEGEEREDGEDAVPDNEPPAEDWPDPDNGTTLAEDALRRVCVATSSMSLRWWRQMQMRPIGATAIAEWYLGDVDSAYQAAHFGTHKPLGLQRALDGVFTQQTKGTMPLPADQGRGRPPPAQWSARLRYEAERLGRCAAHAWYTTSQQEQEKRAGDGAHDLRRDATGLAVAATPAAVVLYMLVPHPRELAPWAALSEAATLAIQAFGQPMGEPDGDGGRQQHTAAADRPLYTHLVSHPLRSGDSIGTLHCVYTVFGSAAGSGPWAAVCWCDERGEYVEHDVFSISPRPAGGAVGAVDPAAAARIWRGCLRYQALFGGQLRVVLAEWQGMSMEQARAWHEYGAAWHAHTQQHGSKQGSKQGAIYLHLASIGASPSEGLRLARETGGHASSPAGCSSSSVAGVESADQWSLVLHAQPHIAFAAPQRSGLEEPMGACSQRACPTGYLVLQDRHRTCTGDVPCLCVQLLDDAALGQPCSSGPKARALVVRAILRQYHQLACLANAELDAAGRTAQAPAARVGCWPAHLLPLPVAIVTRIRAAVELLLPQCAAC</sequence>
<protein>
    <submittedName>
        <fullName evidence="2">Uncharacterized protein</fullName>
    </submittedName>
</protein>
<feature type="region of interest" description="Disordered" evidence="1">
    <location>
        <begin position="256"/>
        <end position="292"/>
    </location>
</feature>
<accession>A0A9W8CYA1</accession>
<dbReference type="Proteomes" id="UP001143981">
    <property type="component" value="Unassembled WGS sequence"/>
</dbReference>
<evidence type="ECO:0000313" key="3">
    <source>
        <dbReference type="Proteomes" id="UP001143981"/>
    </source>
</evidence>
<evidence type="ECO:0000256" key="1">
    <source>
        <dbReference type="SAM" id="MobiDB-lite"/>
    </source>
</evidence>